<evidence type="ECO:0000256" key="1">
    <source>
        <dbReference type="SAM" id="Phobius"/>
    </source>
</evidence>
<dbReference type="RefSeq" id="WP_050771486.1">
    <property type="nucleotide sequence ID" value="NZ_CP012543.1"/>
</dbReference>
<feature type="transmembrane region" description="Helical" evidence="1">
    <location>
        <begin position="52"/>
        <end position="73"/>
    </location>
</feature>
<dbReference type="EMBL" id="CP012543">
    <property type="protein sequence ID" value="QCD46224.1"/>
    <property type="molecule type" value="Genomic_DNA"/>
</dbReference>
<protein>
    <submittedName>
        <fullName evidence="2">Putative membrane protein</fullName>
    </submittedName>
</protein>
<reference evidence="2 3" key="1">
    <citation type="submission" date="2016-07" db="EMBL/GenBank/DDBJ databases">
        <title>Comparative genomics of the Campylobacter concisus group.</title>
        <authorList>
            <person name="Miller W.G."/>
            <person name="Yee E."/>
            <person name="Chapman M.H."/>
            <person name="Huynh S."/>
            <person name="Bono J.L."/>
            <person name="On S.L.W."/>
            <person name="StLeger J."/>
            <person name="Foster G."/>
            <person name="Parker C.T."/>
        </authorList>
    </citation>
    <scope>NUCLEOTIDE SEQUENCE [LARGE SCALE GENOMIC DNA]</scope>
    <source>
        <strain evidence="2 3">ATCC 33238</strain>
    </source>
</reference>
<name>A0A6G5QKV0_CAMRE</name>
<feature type="transmembrane region" description="Helical" evidence="1">
    <location>
        <begin position="20"/>
        <end position="40"/>
    </location>
</feature>
<proteinExistence type="predicted"/>
<gene>
    <name evidence="2" type="ORF">CRECT_0534</name>
</gene>
<sequence>MKKSKKTELFNSPAKRFILVFLAINLLGFGTNVVLYFLKLPNRVETILNADAFFITLAAICYIAFNAMLYLIIKMHFLLSTRKE</sequence>
<keyword evidence="1" id="KW-1133">Transmembrane helix</keyword>
<keyword evidence="1" id="KW-0812">Transmembrane</keyword>
<dbReference type="AlphaFoldDB" id="A0A6G5QKV0"/>
<evidence type="ECO:0000313" key="2">
    <source>
        <dbReference type="EMBL" id="QCD46224.1"/>
    </source>
</evidence>
<dbReference type="Proteomes" id="UP000502377">
    <property type="component" value="Chromosome"/>
</dbReference>
<keyword evidence="1" id="KW-0472">Membrane</keyword>
<organism evidence="2 3">
    <name type="scientific">Campylobacter rectus</name>
    <name type="common">Wolinella recta</name>
    <dbReference type="NCBI Taxonomy" id="203"/>
    <lineage>
        <taxon>Bacteria</taxon>
        <taxon>Pseudomonadati</taxon>
        <taxon>Campylobacterota</taxon>
        <taxon>Epsilonproteobacteria</taxon>
        <taxon>Campylobacterales</taxon>
        <taxon>Campylobacteraceae</taxon>
        <taxon>Campylobacter</taxon>
    </lineage>
</organism>
<evidence type="ECO:0000313" key="3">
    <source>
        <dbReference type="Proteomes" id="UP000502377"/>
    </source>
</evidence>
<dbReference type="KEGG" id="crx:CRECT_0534"/>
<accession>A0A6G5QKV0</accession>